<dbReference type="Proteomes" id="UP000184041">
    <property type="component" value="Unassembled WGS sequence"/>
</dbReference>
<evidence type="ECO:0000256" key="2">
    <source>
        <dbReference type="ARBA" id="ARBA00022679"/>
    </source>
</evidence>
<keyword evidence="4" id="KW-1185">Reference proteome</keyword>
<dbReference type="GO" id="GO:0005829">
    <property type="term" value="C:cytosol"/>
    <property type="evidence" value="ECO:0007669"/>
    <property type="project" value="TreeGrafter"/>
</dbReference>
<keyword evidence="1" id="KW-0328">Glycosyltransferase</keyword>
<organism evidence="3 4">
    <name type="scientific">Fodinibius roseus</name>
    <dbReference type="NCBI Taxonomy" id="1194090"/>
    <lineage>
        <taxon>Bacteria</taxon>
        <taxon>Pseudomonadati</taxon>
        <taxon>Balneolota</taxon>
        <taxon>Balneolia</taxon>
        <taxon>Balneolales</taxon>
        <taxon>Balneolaceae</taxon>
        <taxon>Fodinibius</taxon>
    </lineage>
</organism>
<reference evidence="3 4" key="1">
    <citation type="submission" date="2016-11" db="EMBL/GenBank/DDBJ databases">
        <authorList>
            <person name="Jaros S."/>
            <person name="Januszkiewicz K."/>
            <person name="Wedrychowicz H."/>
        </authorList>
    </citation>
    <scope>NUCLEOTIDE SEQUENCE [LARGE SCALE GENOMIC DNA]</scope>
    <source>
        <strain evidence="3 4">DSM 21986</strain>
    </source>
</reference>
<dbReference type="Gene3D" id="3.40.50.2000">
    <property type="entry name" value="Glycogen Phosphorylase B"/>
    <property type="match status" value="2"/>
</dbReference>
<dbReference type="SUPFAM" id="SSF53756">
    <property type="entry name" value="UDP-Glycosyltransferase/glycogen phosphorylase"/>
    <property type="match status" value="1"/>
</dbReference>
<keyword evidence="2 3" id="KW-0808">Transferase</keyword>
<accession>A0A1M4YEK1</accession>
<dbReference type="RefSeq" id="WP_073060722.1">
    <property type="nucleotide sequence ID" value="NZ_FQUS01000005.1"/>
</dbReference>
<dbReference type="STRING" id="1194090.SAMN05443144_10543"/>
<gene>
    <name evidence="3" type="ORF">SAMN05443144_10543</name>
</gene>
<evidence type="ECO:0000313" key="4">
    <source>
        <dbReference type="Proteomes" id="UP000184041"/>
    </source>
</evidence>
<proteinExistence type="predicted"/>
<name>A0A1M4YEK1_9BACT</name>
<evidence type="ECO:0000256" key="1">
    <source>
        <dbReference type="ARBA" id="ARBA00022676"/>
    </source>
</evidence>
<dbReference type="GO" id="GO:0008713">
    <property type="term" value="F:ADP-heptose-lipopolysaccharide heptosyltransferase activity"/>
    <property type="evidence" value="ECO:0007669"/>
    <property type="project" value="TreeGrafter"/>
</dbReference>
<dbReference type="OrthoDB" id="9797795at2"/>
<dbReference type="AlphaFoldDB" id="A0A1M4YEK1"/>
<evidence type="ECO:0000313" key="3">
    <source>
        <dbReference type="EMBL" id="SHF04149.1"/>
    </source>
</evidence>
<dbReference type="EMBL" id="FQUS01000005">
    <property type="protein sequence ID" value="SHF04149.1"/>
    <property type="molecule type" value="Genomic_DNA"/>
</dbReference>
<protein>
    <submittedName>
        <fullName evidence="3">Heptosyltransferase I</fullName>
    </submittedName>
</protein>
<dbReference type="CDD" id="cd03789">
    <property type="entry name" value="GT9_LPS_heptosyltransferase"/>
    <property type="match status" value="1"/>
</dbReference>
<dbReference type="Pfam" id="PF01075">
    <property type="entry name" value="Glyco_transf_9"/>
    <property type="match status" value="1"/>
</dbReference>
<sequence>MINLFQERGNAFLRLLDRYMGIPLVLLLSLFRKKKDFGRRPQRPQSIVFFKMSGIGDSILTLPFIQKLRNTYQDIEITVVCGKNNQVVYQKLLDKKYVSKVISLDLSRFIYDWNYLRKKIKELRGLRYDYCVDFEPWSRISAFLSFLMKGNYKIGFRTERQYKHMLFDHYEVHQDTKHEFENYKMLTSAIIDQVQGVPTYPVAAQDSFYFKDFMDKHDIQEYIIFHPWASGYKNTLKELDKGAITYICNNLAAKGYTIIFTGGPADKDKSEALTSYIDRSYSIAGKTHLNETAVFLKNADCVITVNTGVLHLAAAVGANLVSINGPTDINRWGPLCEQAINIKSSLHCSPCLDLGFEYKCKEHNVPEGYCMKKIDLDEVVNTAVRIIRGSEPADTQKGLEKP</sequence>
<dbReference type="PANTHER" id="PTHR30160">
    <property type="entry name" value="TETRAACYLDISACCHARIDE 4'-KINASE-RELATED"/>
    <property type="match status" value="1"/>
</dbReference>
<dbReference type="InterPro" id="IPR051199">
    <property type="entry name" value="LPS_LOS_Heptosyltrfase"/>
</dbReference>
<dbReference type="InterPro" id="IPR002201">
    <property type="entry name" value="Glyco_trans_9"/>
</dbReference>
<dbReference type="GO" id="GO:0009244">
    <property type="term" value="P:lipopolysaccharide core region biosynthetic process"/>
    <property type="evidence" value="ECO:0007669"/>
    <property type="project" value="TreeGrafter"/>
</dbReference>